<sequence length="156" mass="18418">MCFPISYFPRVPPPPPPHPHQHRLASGLSSPRIAAVPYPHPVKLGFTIVPLEEPQRSPLDAAQLQLRGPACTLYGLYVYVYVYMYMHVYVFMYVFMYVYMYMYMYVYVYVYMYMYVYVYMYMYVCMQLDLRGTRSLIQLLHDASRGRLPGAFTSGF</sequence>
<keyword evidence="1" id="KW-1133">Transmembrane helix</keyword>
<protein>
    <submittedName>
        <fullName evidence="2">(Atlantic silverside) hypothetical protein</fullName>
    </submittedName>
</protein>
<keyword evidence="1" id="KW-0812">Transmembrane</keyword>
<keyword evidence="1" id="KW-0472">Membrane</keyword>
<dbReference type="Proteomes" id="UP000677803">
    <property type="component" value="Unassembled WGS sequence"/>
</dbReference>
<comment type="caution">
    <text evidence="2">The sequence shown here is derived from an EMBL/GenBank/DDBJ whole genome shotgun (WGS) entry which is preliminary data.</text>
</comment>
<dbReference type="EMBL" id="CAJRST010010001">
    <property type="protein sequence ID" value="CAG5912392.1"/>
    <property type="molecule type" value="Genomic_DNA"/>
</dbReference>
<name>A0A8S4B493_9TELE</name>
<evidence type="ECO:0000256" key="1">
    <source>
        <dbReference type="SAM" id="Phobius"/>
    </source>
</evidence>
<accession>A0A8S4B493</accession>
<dbReference type="AlphaFoldDB" id="A0A8S4B493"/>
<gene>
    <name evidence="2" type="ORF">MMEN_LOCUS9998</name>
</gene>
<evidence type="ECO:0000313" key="3">
    <source>
        <dbReference type="Proteomes" id="UP000677803"/>
    </source>
</evidence>
<keyword evidence="3" id="KW-1185">Reference proteome</keyword>
<proteinExistence type="predicted"/>
<feature type="transmembrane region" description="Helical" evidence="1">
    <location>
        <begin position="106"/>
        <end position="124"/>
    </location>
</feature>
<organism evidence="2 3">
    <name type="scientific">Menidia menidia</name>
    <name type="common">Atlantic silverside</name>
    <dbReference type="NCBI Taxonomy" id="238744"/>
    <lineage>
        <taxon>Eukaryota</taxon>
        <taxon>Metazoa</taxon>
        <taxon>Chordata</taxon>
        <taxon>Craniata</taxon>
        <taxon>Vertebrata</taxon>
        <taxon>Euteleostomi</taxon>
        <taxon>Actinopterygii</taxon>
        <taxon>Neopterygii</taxon>
        <taxon>Teleostei</taxon>
        <taxon>Neoteleostei</taxon>
        <taxon>Acanthomorphata</taxon>
        <taxon>Ovalentaria</taxon>
        <taxon>Atherinomorphae</taxon>
        <taxon>Atheriniformes</taxon>
        <taxon>Atherinopsidae</taxon>
        <taxon>Menidiinae</taxon>
        <taxon>Menidia</taxon>
    </lineage>
</organism>
<evidence type="ECO:0000313" key="2">
    <source>
        <dbReference type="EMBL" id="CAG5912392.1"/>
    </source>
</evidence>
<feature type="transmembrane region" description="Helical" evidence="1">
    <location>
        <begin position="76"/>
        <end position="100"/>
    </location>
</feature>
<reference evidence="2" key="1">
    <citation type="submission" date="2021-05" db="EMBL/GenBank/DDBJ databases">
        <authorList>
            <person name="Tigano A."/>
        </authorList>
    </citation>
    <scope>NUCLEOTIDE SEQUENCE</scope>
</reference>